<dbReference type="Proteomes" id="UP000024837">
    <property type="component" value="Unassembled WGS sequence"/>
</dbReference>
<accession>W7HL50</accession>
<reference evidence="2 3" key="1">
    <citation type="submission" date="2013-05" db="EMBL/GenBank/DDBJ databases">
        <title>Drechslerella stenobrocha genome reveals carnivorous origination and mechanical trapping mechanism of predatory fungi.</title>
        <authorList>
            <person name="Liu X."/>
            <person name="Zhang W."/>
            <person name="Liu K."/>
        </authorList>
    </citation>
    <scope>NUCLEOTIDE SEQUENCE [LARGE SCALE GENOMIC DNA]</scope>
    <source>
        <strain evidence="2 3">248</strain>
    </source>
</reference>
<proteinExistence type="predicted"/>
<dbReference type="EMBL" id="KI966453">
    <property type="protein sequence ID" value="EWC43764.1"/>
    <property type="molecule type" value="Genomic_DNA"/>
</dbReference>
<name>W7HL50_9PEZI</name>
<dbReference type="InterPro" id="IPR045632">
    <property type="entry name" value="DUF6314"/>
</dbReference>
<sequence>MSKLLSRNIFDALGGTWNLRRTILSKLPTSPSGRVTGTATLLPYSWPPHPTFLYSEVGEFKTKSGQVLQAYKKYLYHYDEGNVPDWERVSVWYVKEARDNNNGNSQKVEPGSLLHRLDHEGLLVDDGEPDMVGEPVSGSWTATASHECGKDQYDATYDFNFKGGELRDWRLQYTVKGPEKDYSTDTWFSQGDRGLGSS</sequence>
<dbReference type="OrthoDB" id="66881at2759"/>
<evidence type="ECO:0000259" key="1">
    <source>
        <dbReference type="Pfam" id="PF19834"/>
    </source>
</evidence>
<evidence type="ECO:0000313" key="2">
    <source>
        <dbReference type="EMBL" id="EWC43764.1"/>
    </source>
</evidence>
<organism evidence="2 3">
    <name type="scientific">Drechslerella stenobrocha 248</name>
    <dbReference type="NCBI Taxonomy" id="1043628"/>
    <lineage>
        <taxon>Eukaryota</taxon>
        <taxon>Fungi</taxon>
        <taxon>Dikarya</taxon>
        <taxon>Ascomycota</taxon>
        <taxon>Pezizomycotina</taxon>
        <taxon>Orbiliomycetes</taxon>
        <taxon>Orbiliales</taxon>
        <taxon>Orbiliaceae</taxon>
        <taxon>Drechslerella</taxon>
    </lineage>
</organism>
<feature type="domain" description="DUF6314" evidence="1">
    <location>
        <begin position="13"/>
        <end position="189"/>
    </location>
</feature>
<gene>
    <name evidence="2" type="ORF">DRE_07382</name>
</gene>
<dbReference type="HOGENOM" id="CLU_093209_0_0_1"/>
<evidence type="ECO:0000313" key="3">
    <source>
        <dbReference type="Proteomes" id="UP000024837"/>
    </source>
</evidence>
<keyword evidence="3" id="KW-1185">Reference proteome</keyword>
<dbReference type="AlphaFoldDB" id="W7HL50"/>
<dbReference type="Pfam" id="PF19834">
    <property type="entry name" value="DUF6314"/>
    <property type="match status" value="1"/>
</dbReference>
<protein>
    <recommendedName>
        <fullName evidence="1">DUF6314 domain-containing protein</fullName>
    </recommendedName>
</protein>